<dbReference type="RefSeq" id="WP_123234351.1">
    <property type="nucleotide sequence ID" value="NZ_RJSG01000002.1"/>
</dbReference>
<feature type="region of interest" description="Disordered" evidence="1">
    <location>
        <begin position="84"/>
        <end position="107"/>
    </location>
</feature>
<dbReference type="OrthoDB" id="3789074at2"/>
<sequence>MALLSSTTARLRSGHAATALVLLTTLLGLATFLVPENSVAAPAATSSRLVGTLQLTPGSCSGGKASGTYFRMILPSGHAGGPYLSNSDSRCSDQTVTPLSPGSDGGLRVGSYQPSASPRFTANGDATARRITAPAAFYGTSFATATSPVDPQTKRSVPAPQISVSGSRLTADLRSFGVTWNNQDFNQGAPKPDGSTPGNTAVGTGTYDASTGAFSLTWSSQIVGGPFDKFTGSWHFEGRFVPAAGSGSSGSTGTTGSGGSTGGTTTTPSSSGGGSAPGTTTSTSKPTSAGKPATGEGLPGAAPVVDTRSTAPVTKVVTSDRWHVSWPVVGLAFGIGLLAVGALVLSTVLTRRAETA</sequence>
<protein>
    <submittedName>
        <fullName evidence="3">Uncharacterized protein</fullName>
    </submittedName>
</protein>
<dbReference type="Proteomes" id="UP000277094">
    <property type="component" value="Unassembled WGS sequence"/>
</dbReference>
<feature type="compositionally biased region" description="Polar residues" evidence="1">
    <location>
        <begin position="84"/>
        <end position="100"/>
    </location>
</feature>
<feature type="region of interest" description="Disordered" evidence="1">
    <location>
        <begin position="181"/>
        <end position="204"/>
    </location>
</feature>
<accession>A0A3N0DW59</accession>
<evidence type="ECO:0000256" key="1">
    <source>
        <dbReference type="SAM" id="MobiDB-lite"/>
    </source>
</evidence>
<gene>
    <name evidence="3" type="ORF">EFL95_12945</name>
</gene>
<feature type="transmembrane region" description="Helical" evidence="2">
    <location>
        <begin position="324"/>
        <end position="349"/>
    </location>
</feature>
<evidence type="ECO:0000313" key="4">
    <source>
        <dbReference type="Proteomes" id="UP000277094"/>
    </source>
</evidence>
<keyword evidence="4" id="KW-1185">Reference proteome</keyword>
<proteinExistence type="predicted"/>
<organism evidence="3 4">
    <name type="scientific">Nocardioides marmorisolisilvae</name>
    <dbReference type="NCBI Taxonomy" id="1542737"/>
    <lineage>
        <taxon>Bacteria</taxon>
        <taxon>Bacillati</taxon>
        <taxon>Actinomycetota</taxon>
        <taxon>Actinomycetes</taxon>
        <taxon>Propionibacteriales</taxon>
        <taxon>Nocardioidaceae</taxon>
        <taxon>Nocardioides</taxon>
    </lineage>
</organism>
<feature type="region of interest" description="Disordered" evidence="1">
    <location>
        <begin position="243"/>
        <end position="306"/>
    </location>
</feature>
<keyword evidence="2" id="KW-0472">Membrane</keyword>
<name>A0A3N0DW59_9ACTN</name>
<keyword evidence="2" id="KW-1133">Transmembrane helix</keyword>
<evidence type="ECO:0000313" key="3">
    <source>
        <dbReference type="EMBL" id="RNL79847.1"/>
    </source>
</evidence>
<reference evidence="3 4" key="1">
    <citation type="submission" date="2018-11" db="EMBL/GenBank/DDBJ databases">
        <authorList>
            <person name="Li F."/>
        </authorList>
    </citation>
    <scope>NUCLEOTIDE SEQUENCE [LARGE SCALE GENOMIC DNA]</scope>
    <source>
        <strain evidence="3 4">KIS18-7</strain>
    </source>
</reference>
<dbReference type="EMBL" id="RJSG01000002">
    <property type="protein sequence ID" value="RNL79847.1"/>
    <property type="molecule type" value="Genomic_DNA"/>
</dbReference>
<evidence type="ECO:0000256" key="2">
    <source>
        <dbReference type="SAM" id="Phobius"/>
    </source>
</evidence>
<keyword evidence="2" id="KW-0812">Transmembrane</keyword>
<dbReference type="AlphaFoldDB" id="A0A3N0DW59"/>
<feature type="compositionally biased region" description="Gly residues" evidence="1">
    <location>
        <begin position="247"/>
        <end position="262"/>
    </location>
</feature>
<comment type="caution">
    <text evidence="3">The sequence shown here is derived from an EMBL/GenBank/DDBJ whole genome shotgun (WGS) entry which is preliminary data.</text>
</comment>
<feature type="compositionally biased region" description="Low complexity" evidence="1">
    <location>
        <begin position="277"/>
        <end position="290"/>
    </location>
</feature>